<dbReference type="GO" id="GO:0019632">
    <property type="term" value="P:shikimate metabolic process"/>
    <property type="evidence" value="ECO:0007669"/>
    <property type="project" value="TreeGrafter"/>
</dbReference>
<keyword evidence="4" id="KW-0560">Oxidoreductase</keyword>
<dbReference type="InterPro" id="IPR013708">
    <property type="entry name" value="Shikimate_DH-bd_N"/>
</dbReference>
<dbReference type="Pfam" id="PF08501">
    <property type="entry name" value="Shikimate_dh_N"/>
    <property type="match status" value="1"/>
</dbReference>
<dbReference type="SUPFAM" id="SSF51735">
    <property type="entry name" value="NAD(P)-binding Rossmann-fold domains"/>
    <property type="match status" value="1"/>
</dbReference>
<dbReference type="EMBL" id="JAGSOG010000014">
    <property type="protein sequence ID" value="MBR7832625.1"/>
    <property type="molecule type" value="Genomic_DNA"/>
</dbReference>
<evidence type="ECO:0000313" key="5">
    <source>
        <dbReference type="Proteomes" id="UP000675781"/>
    </source>
</evidence>
<dbReference type="GO" id="GO:0009423">
    <property type="term" value="P:chorismate biosynthetic process"/>
    <property type="evidence" value="ECO:0007669"/>
    <property type="project" value="TreeGrafter"/>
</dbReference>
<evidence type="ECO:0000259" key="3">
    <source>
        <dbReference type="Pfam" id="PF08501"/>
    </source>
</evidence>
<reference evidence="4" key="1">
    <citation type="submission" date="2021-04" db="EMBL/GenBank/DDBJ databases">
        <title>Genome based classification of Actinospica acidithermotolerans sp. nov., an actinobacterium isolated from an Indonesian hot spring.</title>
        <authorList>
            <person name="Kusuma A.B."/>
            <person name="Putra K.E."/>
            <person name="Nafisah S."/>
            <person name="Loh J."/>
            <person name="Nouioui I."/>
            <person name="Goodfellow M."/>
        </authorList>
    </citation>
    <scope>NUCLEOTIDE SEQUENCE</scope>
    <source>
        <strain evidence="4">CSCA 57</strain>
    </source>
</reference>
<dbReference type="PANTHER" id="PTHR21089:SF1">
    <property type="entry name" value="BIFUNCTIONAL 3-DEHYDROQUINATE DEHYDRATASE_SHIKIMATE DEHYDROGENASE, CHLOROPLASTIC"/>
    <property type="match status" value="1"/>
</dbReference>
<dbReference type="Gene3D" id="3.40.50.720">
    <property type="entry name" value="NAD(P)-binding Rossmann-like Domain"/>
    <property type="match status" value="1"/>
</dbReference>
<dbReference type="RefSeq" id="WP_212527200.1">
    <property type="nucleotide sequence ID" value="NZ_JAGSOG010000014.1"/>
</dbReference>
<protein>
    <submittedName>
        <fullName evidence="4">Shikimate dehydrogenase</fullName>
        <ecNumber evidence="4">1.1.1.25</ecNumber>
    </submittedName>
</protein>
<dbReference type="GO" id="GO:0050661">
    <property type="term" value="F:NADP binding"/>
    <property type="evidence" value="ECO:0007669"/>
    <property type="project" value="TreeGrafter"/>
</dbReference>
<dbReference type="InterPro" id="IPR046346">
    <property type="entry name" value="Aminoacid_DH-like_N_sf"/>
</dbReference>
<dbReference type="SUPFAM" id="SSF53223">
    <property type="entry name" value="Aminoacid dehydrogenase-like, N-terminal domain"/>
    <property type="match status" value="1"/>
</dbReference>
<dbReference type="InterPro" id="IPR022893">
    <property type="entry name" value="Shikimate_DH_fam"/>
</dbReference>
<dbReference type="GO" id="GO:0005829">
    <property type="term" value="C:cytosol"/>
    <property type="evidence" value="ECO:0007669"/>
    <property type="project" value="TreeGrafter"/>
</dbReference>
<comment type="caution">
    <text evidence="4">The sequence shown here is derived from an EMBL/GenBank/DDBJ whole genome shotgun (WGS) entry which is preliminary data.</text>
</comment>
<proteinExistence type="predicted"/>
<evidence type="ECO:0000256" key="2">
    <source>
        <dbReference type="ARBA" id="ARBA00023141"/>
    </source>
</evidence>
<evidence type="ECO:0000256" key="1">
    <source>
        <dbReference type="ARBA" id="ARBA00004871"/>
    </source>
</evidence>
<dbReference type="NCBIfam" id="NF001311">
    <property type="entry name" value="PRK00258.1-3"/>
    <property type="match status" value="1"/>
</dbReference>
<keyword evidence="5" id="KW-1185">Reference proteome</keyword>
<dbReference type="Gene3D" id="3.40.50.10860">
    <property type="entry name" value="Leucine Dehydrogenase, chain A, domain 1"/>
    <property type="match status" value="1"/>
</dbReference>
<dbReference type="InterPro" id="IPR036291">
    <property type="entry name" value="NAD(P)-bd_dom_sf"/>
</dbReference>
<gene>
    <name evidence="4" type="ORF">KDL01_05105</name>
</gene>
<comment type="pathway">
    <text evidence="1">Metabolic intermediate biosynthesis; chorismate biosynthesis; chorismate from D-erythrose 4-phosphate and phosphoenolpyruvate: step 4/7.</text>
</comment>
<sequence length="276" mass="29017">MRPNAHQAAVLGSPIAHSLSPLLHRAAYARLGLARWSYGRHEVDEAGLAGFLDGLDESWAGLSLTMPLKRAVIPLLDGIADTARAVNAVNTLVFGPDGSRHGENTDVPGLAAALRERGVQQVAAAAVLGGGATAGSTLAALAGLVHGPIAVYARTPAKVAEFAPLAEHFGLELQPRPWSQAREATEYELVVNTTPAGVADELAEDLPVKVGTLFDVIYHPWPTRLAEAWTRRGAVVLGGRDLLLHQAVTQVELMTGVHGRAGDILDAMRTALAARD</sequence>
<dbReference type="GO" id="GO:0004764">
    <property type="term" value="F:shikimate 3-dehydrogenase (NADP+) activity"/>
    <property type="evidence" value="ECO:0007669"/>
    <property type="project" value="UniProtKB-EC"/>
</dbReference>
<dbReference type="GO" id="GO:0009073">
    <property type="term" value="P:aromatic amino acid family biosynthetic process"/>
    <property type="evidence" value="ECO:0007669"/>
    <property type="project" value="UniProtKB-KW"/>
</dbReference>
<keyword evidence="2" id="KW-0057">Aromatic amino acid biosynthesis</keyword>
<accession>A0A941EHD0</accession>
<feature type="domain" description="Shikimate dehydrogenase substrate binding N-terminal" evidence="3">
    <location>
        <begin position="10"/>
        <end position="92"/>
    </location>
</feature>
<dbReference type="EC" id="1.1.1.25" evidence="4"/>
<keyword evidence="2" id="KW-0028">Amino-acid biosynthesis</keyword>
<dbReference type="Proteomes" id="UP000675781">
    <property type="component" value="Unassembled WGS sequence"/>
</dbReference>
<evidence type="ECO:0000313" key="4">
    <source>
        <dbReference type="EMBL" id="MBR7832625.1"/>
    </source>
</evidence>
<dbReference type="AlphaFoldDB" id="A0A941EHD0"/>
<dbReference type="PANTHER" id="PTHR21089">
    <property type="entry name" value="SHIKIMATE DEHYDROGENASE"/>
    <property type="match status" value="1"/>
</dbReference>
<organism evidence="4 5">
    <name type="scientific">Actinospica durhamensis</name>
    <dbReference type="NCBI Taxonomy" id="1508375"/>
    <lineage>
        <taxon>Bacteria</taxon>
        <taxon>Bacillati</taxon>
        <taxon>Actinomycetota</taxon>
        <taxon>Actinomycetes</taxon>
        <taxon>Catenulisporales</taxon>
        <taxon>Actinospicaceae</taxon>
        <taxon>Actinospica</taxon>
    </lineage>
</organism>
<name>A0A941EHD0_9ACTN</name>